<accession>A0A2T5GBA9</accession>
<dbReference type="GO" id="GO:0005737">
    <property type="term" value="C:cytoplasm"/>
    <property type="evidence" value="ECO:0007669"/>
    <property type="project" value="UniProtKB-SubCell"/>
</dbReference>
<keyword evidence="7 9" id="KW-0067">ATP-binding</keyword>
<evidence type="ECO:0000256" key="11">
    <source>
        <dbReference type="PIRSR" id="PIRSR001174-1"/>
    </source>
</evidence>
<evidence type="ECO:0000256" key="2">
    <source>
        <dbReference type="ARBA" id="ARBA00022490"/>
    </source>
</evidence>
<dbReference type="Gene3D" id="1.20.5.5270">
    <property type="match status" value="1"/>
</dbReference>
<feature type="domain" description="Lon proteolytic" evidence="16">
    <location>
        <begin position="596"/>
        <end position="777"/>
    </location>
</feature>
<dbReference type="HAMAP" id="MF_01973">
    <property type="entry name" value="lon_bact"/>
    <property type="match status" value="1"/>
</dbReference>
<dbReference type="Gene3D" id="3.30.230.10">
    <property type="match status" value="1"/>
</dbReference>
<dbReference type="GO" id="GO:0016887">
    <property type="term" value="F:ATP hydrolysis activity"/>
    <property type="evidence" value="ECO:0007669"/>
    <property type="project" value="UniProtKB-UniRule"/>
</dbReference>
<evidence type="ECO:0000256" key="10">
    <source>
        <dbReference type="PIRNR" id="PIRNR001174"/>
    </source>
</evidence>
<feature type="coiled-coil region" evidence="15">
    <location>
        <begin position="187"/>
        <end position="231"/>
    </location>
</feature>
<comment type="caution">
    <text evidence="18">The sequence shown here is derived from an EMBL/GenBank/DDBJ whole genome shotgun (WGS) entry which is preliminary data.</text>
</comment>
<name>A0A2T5GBA9_HYDSH</name>
<evidence type="ECO:0000256" key="7">
    <source>
        <dbReference type="ARBA" id="ARBA00022840"/>
    </source>
</evidence>
<dbReference type="PRINTS" id="PR00830">
    <property type="entry name" value="ENDOLAPTASE"/>
</dbReference>
<keyword evidence="3 9" id="KW-0645">Protease</keyword>
<dbReference type="InterPro" id="IPR046336">
    <property type="entry name" value="Lon_prtase_N_sf"/>
</dbReference>
<evidence type="ECO:0000259" key="17">
    <source>
        <dbReference type="PROSITE" id="PS51787"/>
    </source>
</evidence>
<evidence type="ECO:0000256" key="8">
    <source>
        <dbReference type="ARBA" id="ARBA00023016"/>
    </source>
</evidence>
<keyword evidence="8 9" id="KW-0346">Stress response</keyword>
<dbReference type="SUPFAM" id="SSF54211">
    <property type="entry name" value="Ribosomal protein S5 domain 2-like"/>
    <property type="match status" value="1"/>
</dbReference>
<feature type="domain" description="Lon N-terminal" evidence="17">
    <location>
        <begin position="15"/>
        <end position="208"/>
    </location>
</feature>
<keyword evidence="15" id="KW-0175">Coiled coil</keyword>
<dbReference type="Pfam" id="PF00004">
    <property type="entry name" value="AAA"/>
    <property type="match status" value="1"/>
</dbReference>
<dbReference type="InterPro" id="IPR020568">
    <property type="entry name" value="Ribosomal_Su5_D2-typ_SF"/>
</dbReference>
<dbReference type="GO" id="GO:0004176">
    <property type="term" value="F:ATP-dependent peptidase activity"/>
    <property type="evidence" value="ECO:0007669"/>
    <property type="project" value="UniProtKB-UniRule"/>
</dbReference>
<keyword evidence="4 9" id="KW-0547">Nucleotide-binding</keyword>
<dbReference type="Pfam" id="PF05362">
    <property type="entry name" value="Lon_C"/>
    <property type="match status" value="1"/>
</dbReference>
<dbReference type="InterPro" id="IPR054594">
    <property type="entry name" value="Lon_lid"/>
</dbReference>
<dbReference type="PROSITE" id="PS01046">
    <property type="entry name" value="LON_SER"/>
    <property type="match status" value="1"/>
</dbReference>
<dbReference type="InterPro" id="IPR015947">
    <property type="entry name" value="PUA-like_sf"/>
</dbReference>
<dbReference type="InterPro" id="IPR003111">
    <property type="entry name" value="Lon_prtase_N"/>
</dbReference>
<evidence type="ECO:0000256" key="13">
    <source>
        <dbReference type="PROSITE-ProRule" id="PRU01122"/>
    </source>
</evidence>
<dbReference type="PANTHER" id="PTHR10046">
    <property type="entry name" value="ATP DEPENDENT LON PROTEASE FAMILY MEMBER"/>
    <property type="match status" value="1"/>
</dbReference>
<dbReference type="GO" id="GO:0043565">
    <property type="term" value="F:sequence-specific DNA binding"/>
    <property type="evidence" value="ECO:0007669"/>
    <property type="project" value="UniProtKB-UniRule"/>
</dbReference>
<dbReference type="InterPro" id="IPR027065">
    <property type="entry name" value="Lon_Prtase"/>
</dbReference>
<evidence type="ECO:0000256" key="6">
    <source>
        <dbReference type="ARBA" id="ARBA00022825"/>
    </source>
</evidence>
<keyword evidence="6 9" id="KW-0720">Serine protease</keyword>
<comment type="subunit">
    <text evidence="9 10">Homohexamer. Organized in a ring with a central cavity.</text>
</comment>
<dbReference type="Gene3D" id="2.30.130.40">
    <property type="entry name" value="LON domain-like"/>
    <property type="match status" value="1"/>
</dbReference>
<proteinExistence type="evidence at transcript level"/>
<dbReference type="Gene3D" id="1.20.58.1480">
    <property type="match status" value="1"/>
</dbReference>
<dbReference type="InterPro" id="IPR003959">
    <property type="entry name" value="ATPase_AAA_core"/>
</dbReference>
<comment type="function">
    <text evidence="9">ATP-dependent serine protease that mediates the selective degradation of mutant and abnormal proteins as well as certain short-lived regulatory proteins. Required for cellular homeostasis and for survival from DNA damage and developmental changes induced by stress. Degrades polypeptides processively to yield small peptide fragments that are 5 to 10 amino acids long. Binds to DNA in a double-stranded, site-specific manner.</text>
</comment>
<dbReference type="GO" id="GO:0005524">
    <property type="term" value="F:ATP binding"/>
    <property type="evidence" value="ECO:0007669"/>
    <property type="project" value="UniProtKB-UniRule"/>
</dbReference>
<evidence type="ECO:0000313" key="19">
    <source>
        <dbReference type="Proteomes" id="UP000244180"/>
    </source>
</evidence>
<dbReference type="SMART" id="SM00382">
    <property type="entry name" value="AAA"/>
    <property type="match status" value="1"/>
</dbReference>
<dbReference type="GO" id="GO:0006515">
    <property type="term" value="P:protein quality control for misfolded or incompletely synthesized proteins"/>
    <property type="evidence" value="ECO:0007669"/>
    <property type="project" value="UniProtKB-UniRule"/>
</dbReference>
<dbReference type="Gene3D" id="1.10.8.60">
    <property type="match status" value="1"/>
</dbReference>
<dbReference type="GO" id="GO:0034605">
    <property type="term" value="P:cellular response to heat"/>
    <property type="evidence" value="ECO:0007669"/>
    <property type="project" value="UniProtKB-UniRule"/>
</dbReference>
<keyword evidence="5 9" id="KW-0378">Hydrolase</keyword>
<dbReference type="SUPFAM" id="SSF52540">
    <property type="entry name" value="P-loop containing nucleoside triphosphate hydrolases"/>
    <property type="match status" value="1"/>
</dbReference>
<dbReference type="CDD" id="cd19500">
    <property type="entry name" value="RecA-like_Lon"/>
    <property type="match status" value="1"/>
</dbReference>
<dbReference type="InterPro" id="IPR004815">
    <property type="entry name" value="Lon_bac/euk-typ"/>
</dbReference>
<evidence type="ECO:0000256" key="1">
    <source>
        <dbReference type="ARBA" id="ARBA00004496"/>
    </source>
</evidence>
<dbReference type="InterPro" id="IPR008269">
    <property type="entry name" value="Lon_proteolytic"/>
</dbReference>
<sequence length="778" mass="86937">MSPMTEMARGAESILPLLPLRGLMVFPTMVVHLDVGREKSVAALEAAMVDAHRLLLAAQKDPHLDSPAPDDIYGVGTISLIKQMLRLPNGTVRILIEGEARARIVAYETVEPYFSVRYERLEEETSDDVETTALMRAVVREFEQVIRLSRKISPETLASIADIAEPGRLADVIAAHLALRLQDRQTLLEETNVKRRLERLLELLSNEQEVLELERRISQRVKKQMEKTQKEYYLREQMKAIQRELGEREGRSAEVEELRAEAAKKALPAHVREKIDKELERLERIPPMAQEGHVIRTYIEWLIALPWEERTEDAKSLRRAERILDEDHYGLAKVKERILEYLAVRQLVDRMKGPILCLVGPPGVGKTSLGRSVARALGRRFVRIALGGVRDEAEIRGHRRTYVGALPGRIIQGLRTAGTKNPVMLLDEIDKLGADFRGDPASALLEVLDPEQNHAFSDHYIEEPFDLSEVLFIATANTIHTIPRPLLDRMEVIPISGYTEIEKVHIAERHLIPKQLEAHGLRRGQVAFEKEALLELIRRYTREAGVRELERMLAALARKAARLIVSGEKKRVVITPRALEAYLGRPRFRHGIAERAPEVGVVTGLAWTEAGGETLSIEVTHFPGSGKLLLTGQLGDVMKESAQAAMSYVLSRAERLGIDPAFREKTDVHIHIPEGAIPKDGPSAGIAIATALVSALTGIPVANDVGMTGEITLRGRVLPIGGLKEKSLAAHRAGLRRVILPKDNEKDLEDIPEVVRRALTFILVDHMDQVLDAALVRT</sequence>
<dbReference type="PIRSF" id="PIRSF001174">
    <property type="entry name" value="Lon_proteas"/>
    <property type="match status" value="1"/>
</dbReference>
<feature type="active site" evidence="9 11">
    <location>
        <position position="683"/>
    </location>
</feature>
<evidence type="ECO:0000256" key="4">
    <source>
        <dbReference type="ARBA" id="ARBA00022741"/>
    </source>
</evidence>
<evidence type="ECO:0000256" key="12">
    <source>
        <dbReference type="PIRSR" id="PIRSR001174-2"/>
    </source>
</evidence>
<organism evidence="18 19">
    <name type="scientific">Hydrogenibacillus schlegelii</name>
    <name type="common">Bacillus schlegelii</name>
    <dbReference type="NCBI Taxonomy" id="1484"/>
    <lineage>
        <taxon>Bacteria</taxon>
        <taxon>Bacillati</taxon>
        <taxon>Bacillota</taxon>
        <taxon>Bacilli</taxon>
        <taxon>Bacillales</taxon>
        <taxon>Bacillales Family X. Incertae Sedis</taxon>
        <taxon>Hydrogenibacillus</taxon>
    </lineage>
</organism>
<dbReference type="PROSITE" id="PS51786">
    <property type="entry name" value="LON_PROTEOLYTIC"/>
    <property type="match status" value="1"/>
</dbReference>
<dbReference type="NCBIfam" id="NF008053">
    <property type="entry name" value="PRK10787.1"/>
    <property type="match status" value="1"/>
</dbReference>
<dbReference type="InterPro" id="IPR014721">
    <property type="entry name" value="Ribsml_uS5_D2-typ_fold_subgr"/>
</dbReference>
<feature type="active site" evidence="9 11">
    <location>
        <position position="726"/>
    </location>
</feature>
<dbReference type="Pfam" id="PF22667">
    <property type="entry name" value="Lon_lid"/>
    <property type="match status" value="1"/>
</dbReference>
<dbReference type="EC" id="3.4.21.53" evidence="9 10"/>
<dbReference type="InterPro" id="IPR003593">
    <property type="entry name" value="AAA+_ATPase"/>
</dbReference>
<comment type="induction">
    <text evidence="9">By heat shock.</text>
</comment>
<comment type="catalytic activity">
    <reaction evidence="9 10 13">
        <text>Hydrolysis of proteins in presence of ATP.</text>
        <dbReference type="EC" id="3.4.21.53"/>
    </reaction>
</comment>
<evidence type="ECO:0000256" key="5">
    <source>
        <dbReference type="ARBA" id="ARBA00022801"/>
    </source>
</evidence>
<dbReference type="AlphaFoldDB" id="A0A2T5GBA9"/>
<comment type="subcellular location">
    <subcellularLocation>
        <location evidence="1 9 10">Cytoplasm</location>
    </subcellularLocation>
</comment>
<evidence type="ECO:0000256" key="3">
    <source>
        <dbReference type="ARBA" id="ARBA00022670"/>
    </source>
</evidence>
<comment type="similarity">
    <text evidence="9 10 13 14">Belongs to the peptidase S16 family.</text>
</comment>
<dbReference type="InterPro" id="IPR027417">
    <property type="entry name" value="P-loop_NTPase"/>
</dbReference>
<keyword evidence="2 9" id="KW-0963">Cytoplasm</keyword>
<dbReference type="NCBIfam" id="TIGR00763">
    <property type="entry name" value="lon"/>
    <property type="match status" value="1"/>
</dbReference>
<evidence type="ECO:0000256" key="14">
    <source>
        <dbReference type="RuleBase" id="RU000591"/>
    </source>
</evidence>
<dbReference type="EMBL" id="PEBV01000016">
    <property type="protein sequence ID" value="PTQ53452.1"/>
    <property type="molecule type" value="Genomic_DNA"/>
</dbReference>
<reference evidence="18 19" key="1">
    <citation type="submission" date="2017-08" db="EMBL/GenBank/DDBJ databases">
        <title>Burning lignite coal seam in the remote Altai Mountains harbors a hydrogen-driven thermophilic microbial community.</title>
        <authorList>
            <person name="Kadnikov V.V."/>
            <person name="Mardanov A.V."/>
            <person name="Ivasenko D."/>
            <person name="Beletsky A.V."/>
            <person name="Karnachuk O.V."/>
            <person name="Ravin N.V."/>
        </authorList>
    </citation>
    <scope>NUCLEOTIDE SEQUENCE [LARGE SCALE GENOMIC DNA]</scope>
    <source>
        <strain evidence="18">AL33</strain>
    </source>
</reference>
<gene>
    <name evidence="9" type="primary">lon</name>
    <name evidence="18" type="ORF">HSCHL_2080</name>
</gene>
<protein>
    <recommendedName>
        <fullName evidence="9 10">Lon protease</fullName>
        <ecNumber evidence="9 10">3.4.21.53</ecNumber>
    </recommendedName>
    <alternativeName>
        <fullName evidence="9">ATP-dependent protease La</fullName>
    </alternativeName>
</protein>
<feature type="binding site" evidence="9 12">
    <location>
        <begin position="360"/>
        <end position="367"/>
    </location>
    <ligand>
        <name>ATP</name>
        <dbReference type="ChEBI" id="CHEBI:30616"/>
    </ligand>
</feature>
<dbReference type="Pfam" id="PF02190">
    <property type="entry name" value="LON_substr_bdg"/>
    <property type="match status" value="1"/>
</dbReference>
<dbReference type="InterPro" id="IPR008268">
    <property type="entry name" value="Peptidase_S16_AS"/>
</dbReference>
<dbReference type="PROSITE" id="PS51787">
    <property type="entry name" value="LON_N"/>
    <property type="match status" value="1"/>
</dbReference>
<dbReference type="InterPro" id="IPR027543">
    <property type="entry name" value="Lon_bac"/>
</dbReference>
<dbReference type="FunFam" id="3.40.50.300:FF:000382">
    <property type="entry name" value="Lon protease homolog 2, peroxisomal"/>
    <property type="match status" value="1"/>
</dbReference>
<dbReference type="Gene3D" id="3.40.50.300">
    <property type="entry name" value="P-loop containing nucleotide triphosphate hydrolases"/>
    <property type="match status" value="1"/>
</dbReference>
<dbReference type="SMART" id="SM00464">
    <property type="entry name" value="LON"/>
    <property type="match status" value="1"/>
</dbReference>
<dbReference type="Proteomes" id="UP000244180">
    <property type="component" value="Unassembled WGS sequence"/>
</dbReference>
<evidence type="ECO:0000259" key="16">
    <source>
        <dbReference type="PROSITE" id="PS51786"/>
    </source>
</evidence>
<evidence type="ECO:0000256" key="15">
    <source>
        <dbReference type="SAM" id="Coils"/>
    </source>
</evidence>
<dbReference type="GO" id="GO:0004252">
    <property type="term" value="F:serine-type endopeptidase activity"/>
    <property type="evidence" value="ECO:0007669"/>
    <property type="project" value="UniProtKB-UniRule"/>
</dbReference>
<dbReference type="SUPFAM" id="SSF88697">
    <property type="entry name" value="PUA domain-like"/>
    <property type="match status" value="1"/>
</dbReference>
<evidence type="ECO:0000313" key="18">
    <source>
        <dbReference type="EMBL" id="PTQ53452.1"/>
    </source>
</evidence>
<evidence type="ECO:0000256" key="9">
    <source>
        <dbReference type="HAMAP-Rule" id="MF_01973"/>
    </source>
</evidence>